<dbReference type="Pfam" id="PF08205">
    <property type="entry name" value="C2-set_2"/>
    <property type="match status" value="1"/>
</dbReference>
<organism evidence="5">
    <name type="scientific">Darwinula stevensoni</name>
    <dbReference type="NCBI Taxonomy" id="69355"/>
    <lineage>
        <taxon>Eukaryota</taxon>
        <taxon>Metazoa</taxon>
        <taxon>Ecdysozoa</taxon>
        <taxon>Arthropoda</taxon>
        <taxon>Crustacea</taxon>
        <taxon>Oligostraca</taxon>
        <taxon>Ostracoda</taxon>
        <taxon>Podocopa</taxon>
        <taxon>Podocopida</taxon>
        <taxon>Darwinulocopina</taxon>
        <taxon>Darwinuloidea</taxon>
        <taxon>Darwinulidae</taxon>
        <taxon>Darwinula</taxon>
    </lineage>
</organism>
<dbReference type="InterPro" id="IPR003599">
    <property type="entry name" value="Ig_sub"/>
</dbReference>
<feature type="domain" description="Ig-like" evidence="4">
    <location>
        <begin position="104"/>
        <end position="196"/>
    </location>
</feature>
<feature type="domain" description="Ig-like" evidence="4">
    <location>
        <begin position="5"/>
        <end position="93"/>
    </location>
</feature>
<dbReference type="PANTHER" id="PTHR23278:SF19">
    <property type="entry name" value="OBSCURIN"/>
    <property type="match status" value="1"/>
</dbReference>
<keyword evidence="2" id="KW-0472">Membrane</keyword>
<evidence type="ECO:0000259" key="4">
    <source>
        <dbReference type="PROSITE" id="PS50835"/>
    </source>
</evidence>
<keyword evidence="6" id="KW-1185">Reference proteome</keyword>
<evidence type="ECO:0000256" key="1">
    <source>
        <dbReference type="ARBA" id="ARBA00004167"/>
    </source>
</evidence>
<dbReference type="SUPFAM" id="SSF49265">
    <property type="entry name" value="Fibronectin type III"/>
    <property type="match status" value="1"/>
</dbReference>
<dbReference type="Proteomes" id="UP000677054">
    <property type="component" value="Unassembled WGS sequence"/>
</dbReference>
<dbReference type="AlphaFoldDB" id="A0A7R9FPW0"/>
<evidence type="ECO:0000256" key="3">
    <source>
        <dbReference type="ARBA" id="ARBA00023157"/>
    </source>
</evidence>
<dbReference type="EMBL" id="CAJPEV010002872">
    <property type="protein sequence ID" value="CAG0898298.1"/>
    <property type="molecule type" value="Genomic_DNA"/>
</dbReference>
<dbReference type="SUPFAM" id="SSF48726">
    <property type="entry name" value="Immunoglobulin"/>
    <property type="match status" value="3"/>
</dbReference>
<keyword evidence="3" id="KW-1015">Disulfide bond</keyword>
<dbReference type="InterPro" id="IPR036179">
    <property type="entry name" value="Ig-like_dom_sf"/>
</dbReference>
<dbReference type="OrthoDB" id="6366117at2759"/>
<dbReference type="Gene3D" id="2.60.40.10">
    <property type="entry name" value="Immunoglobulins"/>
    <property type="match status" value="3"/>
</dbReference>
<accession>A0A7R9FPW0</accession>
<sequence>MNLPPTWIRILGDEQPLSAGRQEKILCKVAGSRPPPSISWWLGAQWLQGSNEVHSEDGNVTTSVLLLTPTVADNGKYLSCHADNRLAKGSSLEAGRRLLVHYKPIVMLKYGRSIIEENISVGKDVYFECSVEANPIAYHVDWKHNNASLMPHKRGGVIVGNQTLVLQGVNRSSAGIYTCSATNGEGTGYSAALPLRIQYPPECGGRGSKVLWVSLKELAKVECRVEADPPPDAFHWKFNNSAETILVPESQFTESGWTSMLEFTPLTEFDYGTLQCWAENSVGRQASPCMFHIVKAEHPDPVTNCSSKLEDRFSVTIKCAPGGDGGLVQVFHMEAYVMPARTLLVNRSAETPNFTVKGLQHDVEYRFVLYASNPKGFSDNISMDVFMGEKALAGTSFFSYATSAYH</sequence>
<proteinExistence type="predicted"/>
<dbReference type="GO" id="GO:0016020">
    <property type="term" value="C:membrane"/>
    <property type="evidence" value="ECO:0007669"/>
    <property type="project" value="UniProtKB-SubCell"/>
</dbReference>
<dbReference type="InterPro" id="IPR013162">
    <property type="entry name" value="CD80_C2-set"/>
</dbReference>
<dbReference type="InterPro" id="IPR013783">
    <property type="entry name" value="Ig-like_fold"/>
</dbReference>
<dbReference type="CDD" id="cd00096">
    <property type="entry name" value="Ig"/>
    <property type="match status" value="1"/>
</dbReference>
<reference evidence="5" key="1">
    <citation type="submission" date="2020-11" db="EMBL/GenBank/DDBJ databases">
        <authorList>
            <person name="Tran Van P."/>
        </authorList>
    </citation>
    <scope>NUCLEOTIDE SEQUENCE</scope>
</reference>
<comment type="subcellular location">
    <subcellularLocation>
        <location evidence="1">Membrane</location>
        <topology evidence="1">Single-pass membrane protein</topology>
    </subcellularLocation>
</comment>
<dbReference type="SMART" id="SM00408">
    <property type="entry name" value="IGc2"/>
    <property type="match status" value="3"/>
</dbReference>
<dbReference type="InterPro" id="IPR036116">
    <property type="entry name" value="FN3_sf"/>
</dbReference>
<dbReference type="PANTHER" id="PTHR23278">
    <property type="entry name" value="SIDESTEP PROTEIN"/>
    <property type="match status" value="1"/>
</dbReference>
<evidence type="ECO:0000313" key="6">
    <source>
        <dbReference type="Proteomes" id="UP000677054"/>
    </source>
</evidence>
<name>A0A7R9FPW0_9CRUS</name>
<gene>
    <name evidence="5" type="ORF">DSTB1V02_LOCUS10241</name>
</gene>
<dbReference type="PROSITE" id="PS50835">
    <property type="entry name" value="IG_LIKE"/>
    <property type="match status" value="3"/>
</dbReference>
<protein>
    <recommendedName>
        <fullName evidence="4">Ig-like domain-containing protein</fullName>
    </recommendedName>
</protein>
<dbReference type="InterPro" id="IPR003961">
    <property type="entry name" value="FN3_dom"/>
</dbReference>
<evidence type="ECO:0000256" key="2">
    <source>
        <dbReference type="ARBA" id="ARBA00023136"/>
    </source>
</evidence>
<dbReference type="Pfam" id="PF13927">
    <property type="entry name" value="Ig_3"/>
    <property type="match status" value="2"/>
</dbReference>
<dbReference type="EMBL" id="LR902389">
    <property type="protein sequence ID" value="CAD7250468.1"/>
    <property type="molecule type" value="Genomic_DNA"/>
</dbReference>
<dbReference type="InterPro" id="IPR007110">
    <property type="entry name" value="Ig-like_dom"/>
</dbReference>
<evidence type="ECO:0000313" key="5">
    <source>
        <dbReference type="EMBL" id="CAD7250468.1"/>
    </source>
</evidence>
<feature type="domain" description="Ig-like" evidence="4">
    <location>
        <begin position="207"/>
        <end position="287"/>
    </location>
</feature>
<dbReference type="CDD" id="cd00063">
    <property type="entry name" value="FN3"/>
    <property type="match status" value="1"/>
</dbReference>
<dbReference type="SMART" id="SM00409">
    <property type="entry name" value="IG"/>
    <property type="match status" value="3"/>
</dbReference>
<dbReference type="InterPro" id="IPR003598">
    <property type="entry name" value="Ig_sub2"/>
</dbReference>